<dbReference type="PROSITE" id="PS50888">
    <property type="entry name" value="BHLH"/>
    <property type="match status" value="1"/>
</dbReference>
<dbReference type="InterPro" id="IPR050370">
    <property type="entry name" value="HES_HEY"/>
</dbReference>
<evidence type="ECO:0000256" key="3">
    <source>
        <dbReference type="ARBA" id="ARBA00023125"/>
    </source>
</evidence>
<dbReference type="FunFam" id="4.10.280.10:FF:000009">
    <property type="entry name" value="Transcription factor HES-1"/>
    <property type="match status" value="1"/>
</dbReference>
<keyword evidence="9" id="KW-1185">Reference proteome</keyword>
<evidence type="ECO:0000256" key="6">
    <source>
        <dbReference type="SAM" id="MobiDB-lite"/>
    </source>
</evidence>
<dbReference type="Pfam" id="PF00010">
    <property type="entry name" value="HLH"/>
    <property type="match status" value="1"/>
</dbReference>
<evidence type="ECO:0000256" key="2">
    <source>
        <dbReference type="ARBA" id="ARBA00023015"/>
    </source>
</evidence>
<sequence>MLDNITSTAAPGKTPTHRKINKLMMEKRRRTRINNCLSELKTLVLKALKKDGEQFSKLEKVDILEMTVKYLRFLHQQQQVNLTSDSLGSKYRVPLDLSAEVLRYMNSDETRNRLTDHISKCVRVSNVAAATQNLPNSTTHPSSTSSPTAATTATISAAVPHQINATPQTNDRVHHTHHTGPFVDKPSAHIMLPIASKQSESSFLLAAASSDSQYKTVAVSYTPVTSDNTLASTNHPSHVVTSPISSVTALSPAASPSILHMKALVPDNSVNTGNCYLSTVPLYVSSIGQIANPNTANVAGFYTQQIKRNASPDPSKILPLWRPW</sequence>
<dbReference type="InterPro" id="IPR011598">
    <property type="entry name" value="bHLH_dom"/>
</dbReference>
<dbReference type="AlphaFoldDB" id="A0AA36BIM0"/>
<keyword evidence="3" id="KW-0238">DNA-binding</keyword>
<dbReference type="GO" id="GO:0046983">
    <property type="term" value="F:protein dimerization activity"/>
    <property type="evidence" value="ECO:0007669"/>
    <property type="project" value="InterPro"/>
</dbReference>
<reference evidence="8" key="1">
    <citation type="submission" date="2023-08" db="EMBL/GenBank/DDBJ databases">
        <authorList>
            <person name="Alioto T."/>
            <person name="Alioto T."/>
            <person name="Gomez Garrido J."/>
        </authorList>
    </citation>
    <scope>NUCLEOTIDE SEQUENCE</scope>
</reference>
<accession>A0AA36BIM0</accession>
<organism evidence="8 9">
    <name type="scientific">Octopus vulgaris</name>
    <name type="common">Common octopus</name>
    <dbReference type="NCBI Taxonomy" id="6645"/>
    <lineage>
        <taxon>Eukaryota</taxon>
        <taxon>Metazoa</taxon>
        <taxon>Spiralia</taxon>
        <taxon>Lophotrochozoa</taxon>
        <taxon>Mollusca</taxon>
        <taxon>Cephalopoda</taxon>
        <taxon>Coleoidea</taxon>
        <taxon>Octopodiformes</taxon>
        <taxon>Octopoda</taxon>
        <taxon>Incirrata</taxon>
        <taxon>Octopodidae</taxon>
        <taxon>Octopus</taxon>
    </lineage>
</organism>
<dbReference type="CDD" id="cd11410">
    <property type="entry name" value="bHLH_O_HES"/>
    <property type="match status" value="1"/>
</dbReference>
<feature type="domain" description="BHLH" evidence="7">
    <location>
        <begin position="17"/>
        <end position="74"/>
    </location>
</feature>
<evidence type="ECO:0000313" key="8">
    <source>
        <dbReference type="EMBL" id="CAI9734321.1"/>
    </source>
</evidence>
<dbReference type="InterPro" id="IPR036638">
    <property type="entry name" value="HLH_DNA-bd_sf"/>
</dbReference>
<feature type="region of interest" description="Disordered" evidence="6">
    <location>
        <begin position="132"/>
        <end position="152"/>
    </location>
</feature>
<dbReference type="EMBL" id="OX597829">
    <property type="protein sequence ID" value="CAI9734321.1"/>
    <property type="molecule type" value="Genomic_DNA"/>
</dbReference>
<dbReference type="PANTHER" id="PTHR10985">
    <property type="entry name" value="BASIC HELIX-LOOP-HELIX TRANSCRIPTION FACTOR, HES-RELATED"/>
    <property type="match status" value="1"/>
</dbReference>
<evidence type="ECO:0000313" key="9">
    <source>
        <dbReference type="Proteomes" id="UP001162480"/>
    </source>
</evidence>
<comment type="subcellular location">
    <subcellularLocation>
        <location evidence="1">Nucleus</location>
    </subcellularLocation>
</comment>
<dbReference type="SMART" id="SM00353">
    <property type="entry name" value="HLH"/>
    <property type="match status" value="1"/>
</dbReference>
<name>A0AA36BIM0_OCTVU</name>
<evidence type="ECO:0000259" key="7">
    <source>
        <dbReference type="PROSITE" id="PS50888"/>
    </source>
</evidence>
<dbReference type="Proteomes" id="UP001162480">
    <property type="component" value="Chromosome 16"/>
</dbReference>
<keyword evidence="4" id="KW-0804">Transcription</keyword>
<evidence type="ECO:0000256" key="4">
    <source>
        <dbReference type="ARBA" id="ARBA00023163"/>
    </source>
</evidence>
<keyword evidence="5" id="KW-0539">Nucleus</keyword>
<evidence type="ECO:0000256" key="5">
    <source>
        <dbReference type="ARBA" id="ARBA00023242"/>
    </source>
</evidence>
<dbReference type="Gene3D" id="4.10.280.10">
    <property type="entry name" value="Helix-loop-helix DNA-binding domain"/>
    <property type="match status" value="1"/>
</dbReference>
<keyword evidence="2" id="KW-0805">Transcription regulation</keyword>
<feature type="compositionally biased region" description="Low complexity" evidence="6">
    <location>
        <begin position="137"/>
        <end position="152"/>
    </location>
</feature>
<gene>
    <name evidence="8" type="ORF">OCTVUL_1B024495</name>
</gene>
<dbReference type="GO" id="GO:0005634">
    <property type="term" value="C:nucleus"/>
    <property type="evidence" value="ECO:0007669"/>
    <property type="project" value="UniProtKB-SubCell"/>
</dbReference>
<protein>
    <submittedName>
        <fullName evidence="8">Transcription factor HES-1-B-like</fullName>
    </submittedName>
</protein>
<proteinExistence type="predicted"/>
<dbReference type="SUPFAM" id="SSF47459">
    <property type="entry name" value="HLH, helix-loop-helix DNA-binding domain"/>
    <property type="match status" value="1"/>
</dbReference>
<dbReference type="GO" id="GO:0003677">
    <property type="term" value="F:DNA binding"/>
    <property type="evidence" value="ECO:0007669"/>
    <property type="project" value="UniProtKB-KW"/>
</dbReference>
<evidence type="ECO:0000256" key="1">
    <source>
        <dbReference type="ARBA" id="ARBA00004123"/>
    </source>
</evidence>